<protein>
    <recommendedName>
        <fullName evidence="2">WW domain-containing protein</fullName>
    </recommendedName>
</protein>
<dbReference type="Pfam" id="PF00397">
    <property type="entry name" value="WW"/>
    <property type="match status" value="2"/>
</dbReference>
<evidence type="ECO:0000313" key="3">
    <source>
        <dbReference type="EMBL" id="PKA51203.1"/>
    </source>
</evidence>
<evidence type="ECO:0000313" key="4">
    <source>
        <dbReference type="Proteomes" id="UP000236161"/>
    </source>
</evidence>
<feature type="region of interest" description="Disordered" evidence="1">
    <location>
        <begin position="1"/>
        <end position="88"/>
    </location>
</feature>
<feature type="compositionally biased region" description="Pro residues" evidence="1">
    <location>
        <begin position="529"/>
        <end position="546"/>
    </location>
</feature>
<feature type="compositionally biased region" description="Basic and acidic residues" evidence="1">
    <location>
        <begin position="302"/>
        <end position="318"/>
    </location>
</feature>
<feature type="region of interest" description="Disordered" evidence="1">
    <location>
        <begin position="831"/>
        <end position="850"/>
    </location>
</feature>
<feature type="compositionally biased region" description="Basic and acidic residues" evidence="1">
    <location>
        <begin position="837"/>
        <end position="847"/>
    </location>
</feature>
<feature type="region of interest" description="Disordered" evidence="1">
    <location>
        <begin position="499"/>
        <end position="563"/>
    </location>
</feature>
<feature type="compositionally biased region" description="Polar residues" evidence="1">
    <location>
        <begin position="694"/>
        <end position="736"/>
    </location>
</feature>
<feature type="compositionally biased region" description="Basic and acidic residues" evidence="1">
    <location>
        <begin position="30"/>
        <end position="40"/>
    </location>
</feature>
<feature type="domain" description="WW" evidence="2">
    <location>
        <begin position="857"/>
        <end position="891"/>
    </location>
</feature>
<sequence>MGKRRERRLAAMSAANRRVKLDLFAEPPDEEKSSSVHEEVGGDQEQQSASVPTSPSGKKQENPLLLLGQYSDDELDVETNNEETAVDGRYTVELDGQVEEDVEANDYSVSKKEKFGECGDAEQDLDQMDNPKKLEAMEVKSSENTDVEVGHCKNEITCKTDSSVNQASDHVNGNWKLVLHEESNQYYYWNTETGETSWEVPAAMAVNSQNVDGQCVPVALEEGVTDVLKAHALANSSLEMAICAEVSVVGGSQGNNLISQDAGGYGSMDSKNEIYDANQNDSQYTVENVNVHNGNLCGYPDGTHDSSSNEEKDGHPARTSDGYVSEDTNSSQLVKYGETLLQRLNMLDRSAQKLEEYEGVRKEIEIRISDCRALAAYGTTILPFWWHTEAKLKLLESAIDKCEASVQTQEYVTSDTGHLISQDNSHSEFTEQGEDHIGTSVAASEKYENENTSTERTSPKAPQGREHLIDNVAEVNPCHDSVNFVPTLANSSDDDMDVEMEVDESPSVPTVTGGPLDGSNIANPQDDWIPPPPPESESLPPPPPPESEMDPPEEQPSATFPSYTYPDHYNVGFSIPPYDYYSSAVSEVPNGTYYTCTEGSQLTESERPAYYDPLAGSCLPEAASISVDPVLSATYYDVANTSVSSEPVFNSTEPSSYYVEATAVTYNVVLASDHSSAVKLPVNSSNSLTKAIGESQTSSLQAPPALSTAQASGSSAINDVSLDTQPPTVPKNQTKVARSKKRTVAVAPSLRSNKKVSSLVDKWKAAKEELHEDEEQRPEGALEILEKKRQKEIEEWRARQISSGEAEDNANFVPLGGDWRERVKRRRVVKSSAEDTQTAKEVVENEAKQPNLVELSKDLPSGWQAYWDESTNQAYYGNLKTSETTWTRPTR</sequence>
<dbReference type="SMART" id="SM00456">
    <property type="entry name" value="WW"/>
    <property type="match status" value="2"/>
</dbReference>
<dbReference type="Proteomes" id="UP000236161">
    <property type="component" value="Unassembled WGS sequence"/>
</dbReference>
<organism evidence="3 4">
    <name type="scientific">Apostasia shenzhenica</name>
    <dbReference type="NCBI Taxonomy" id="1088818"/>
    <lineage>
        <taxon>Eukaryota</taxon>
        <taxon>Viridiplantae</taxon>
        <taxon>Streptophyta</taxon>
        <taxon>Embryophyta</taxon>
        <taxon>Tracheophyta</taxon>
        <taxon>Spermatophyta</taxon>
        <taxon>Magnoliopsida</taxon>
        <taxon>Liliopsida</taxon>
        <taxon>Asparagales</taxon>
        <taxon>Orchidaceae</taxon>
        <taxon>Apostasioideae</taxon>
        <taxon>Apostasia</taxon>
    </lineage>
</organism>
<feature type="domain" description="WW" evidence="2">
    <location>
        <begin position="169"/>
        <end position="203"/>
    </location>
</feature>
<dbReference type="CDD" id="cd00201">
    <property type="entry name" value="WW"/>
    <property type="match status" value="2"/>
</dbReference>
<feature type="compositionally biased region" description="Acidic residues" evidence="1">
    <location>
        <begin position="71"/>
        <end position="85"/>
    </location>
</feature>
<feature type="region of interest" description="Disordered" evidence="1">
    <location>
        <begin position="295"/>
        <end position="328"/>
    </location>
</feature>
<feature type="region of interest" description="Disordered" evidence="1">
    <location>
        <begin position="444"/>
        <end position="466"/>
    </location>
</feature>
<dbReference type="PANTHER" id="PTHR47852:SF2">
    <property type="entry name" value="WW DOMAIN-CONTAINING PROTEIN"/>
    <property type="match status" value="1"/>
</dbReference>
<dbReference type="AlphaFoldDB" id="A0A2I0A6M7"/>
<feature type="region of interest" description="Disordered" evidence="1">
    <location>
        <begin position="694"/>
        <end position="742"/>
    </location>
</feature>
<evidence type="ECO:0000256" key="1">
    <source>
        <dbReference type="SAM" id="MobiDB-lite"/>
    </source>
</evidence>
<dbReference type="PROSITE" id="PS50020">
    <property type="entry name" value="WW_DOMAIN_2"/>
    <property type="match status" value="2"/>
</dbReference>
<dbReference type="PROSITE" id="PS01159">
    <property type="entry name" value="WW_DOMAIN_1"/>
    <property type="match status" value="2"/>
</dbReference>
<feature type="compositionally biased region" description="Polar residues" evidence="1">
    <location>
        <begin position="44"/>
        <end position="57"/>
    </location>
</feature>
<gene>
    <name evidence="3" type="ORF">AXF42_Ash010643</name>
</gene>
<keyword evidence="4" id="KW-1185">Reference proteome</keyword>
<dbReference type="OrthoDB" id="2367685at2759"/>
<dbReference type="SUPFAM" id="SSF51045">
    <property type="entry name" value="WW domain"/>
    <property type="match status" value="2"/>
</dbReference>
<dbReference type="STRING" id="1088818.A0A2I0A6M7"/>
<proteinExistence type="predicted"/>
<evidence type="ECO:0000259" key="2">
    <source>
        <dbReference type="PROSITE" id="PS50020"/>
    </source>
</evidence>
<dbReference type="InterPro" id="IPR036020">
    <property type="entry name" value="WW_dom_sf"/>
</dbReference>
<dbReference type="Gene3D" id="2.20.70.10">
    <property type="match status" value="2"/>
</dbReference>
<dbReference type="PANTHER" id="PTHR47852">
    <property type="entry name" value="OS06G0298400 PROTEIN"/>
    <property type="match status" value="1"/>
</dbReference>
<dbReference type="EMBL" id="KZ452014">
    <property type="protein sequence ID" value="PKA51203.1"/>
    <property type="molecule type" value="Genomic_DNA"/>
</dbReference>
<accession>A0A2I0A6M7</accession>
<name>A0A2I0A6M7_9ASPA</name>
<reference evidence="3 4" key="1">
    <citation type="journal article" date="2017" name="Nature">
        <title>The Apostasia genome and the evolution of orchids.</title>
        <authorList>
            <person name="Zhang G.Q."/>
            <person name="Liu K.W."/>
            <person name="Li Z."/>
            <person name="Lohaus R."/>
            <person name="Hsiao Y.Y."/>
            <person name="Niu S.C."/>
            <person name="Wang J.Y."/>
            <person name="Lin Y.C."/>
            <person name="Xu Q."/>
            <person name="Chen L.J."/>
            <person name="Yoshida K."/>
            <person name="Fujiwara S."/>
            <person name="Wang Z.W."/>
            <person name="Zhang Y.Q."/>
            <person name="Mitsuda N."/>
            <person name="Wang M."/>
            <person name="Liu G.H."/>
            <person name="Pecoraro L."/>
            <person name="Huang H.X."/>
            <person name="Xiao X.J."/>
            <person name="Lin M."/>
            <person name="Wu X.Y."/>
            <person name="Wu W.L."/>
            <person name="Chen Y.Y."/>
            <person name="Chang S.B."/>
            <person name="Sakamoto S."/>
            <person name="Ohme-Takagi M."/>
            <person name="Yagi M."/>
            <person name="Zeng S.J."/>
            <person name="Shen C.Y."/>
            <person name="Yeh C.M."/>
            <person name="Luo Y.B."/>
            <person name="Tsai W.C."/>
            <person name="Van de Peer Y."/>
            <person name="Liu Z.J."/>
        </authorList>
    </citation>
    <scope>NUCLEOTIDE SEQUENCE [LARGE SCALE GENOMIC DNA]</scope>
    <source>
        <strain evidence="4">cv. Shenzhen</strain>
        <tissue evidence="3">Stem</tissue>
    </source>
</reference>
<dbReference type="InterPro" id="IPR001202">
    <property type="entry name" value="WW_dom"/>
</dbReference>